<dbReference type="Proteomes" id="UP000186705">
    <property type="component" value="Unassembled WGS sequence"/>
</dbReference>
<protein>
    <submittedName>
        <fullName evidence="1">Uncharacterized protein</fullName>
    </submittedName>
</protein>
<dbReference type="STRING" id="1862672.BO225_11320"/>
<organism evidence="1 2">
    <name type="scientific">Dubosiella newyorkensis</name>
    <dbReference type="NCBI Taxonomy" id="1862672"/>
    <lineage>
        <taxon>Bacteria</taxon>
        <taxon>Bacillati</taxon>
        <taxon>Bacillota</taxon>
        <taxon>Erysipelotrichia</taxon>
        <taxon>Erysipelotrichales</taxon>
        <taxon>Erysipelotrichaceae</taxon>
        <taxon>Dubosiella</taxon>
    </lineage>
</organism>
<accession>A0A1U7NJM0</accession>
<dbReference type="EMBL" id="MPKA01000139">
    <property type="protein sequence ID" value="OLU43851.1"/>
    <property type="molecule type" value="Genomic_DNA"/>
</dbReference>
<proteinExistence type="predicted"/>
<evidence type="ECO:0000313" key="1">
    <source>
        <dbReference type="EMBL" id="OLU43851.1"/>
    </source>
</evidence>
<keyword evidence="2" id="KW-1185">Reference proteome</keyword>
<dbReference type="OrthoDB" id="1770840at2"/>
<dbReference type="RefSeq" id="WP_076342336.1">
    <property type="nucleotide sequence ID" value="NZ_CAJTMI010000022.1"/>
</dbReference>
<dbReference type="GeneID" id="78276518"/>
<evidence type="ECO:0000313" key="2">
    <source>
        <dbReference type="Proteomes" id="UP000186705"/>
    </source>
</evidence>
<dbReference type="AlphaFoldDB" id="A0A1U7NJM0"/>
<comment type="caution">
    <text evidence="1">The sequence shown here is derived from an EMBL/GenBank/DDBJ whole genome shotgun (WGS) entry which is preliminary data.</text>
</comment>
<name>A0A1U7NJM0_9FIRM</name>
<reference evidence="1 2" key="1">
    <citation type="submission" date="2016-11" db="EMBL/GenBank/DDBJ databases">
        <title>Description of two novel members of the family Erysipelotrichaceae: Ileibacterium lipovorans gen. nov., sp. nov. and Dubosiella newyorkensis, gen. nov., sp. nov.</title>
        <authorList>
            <person name="Cox L.M."/>
            <person name="Sohn J."/>
            <person name="Tyrrell K.L."/>
            <person name="Citron D.M."/>
            <person name="Lawson P.A."/>
            <person name="Patel N.B."/>
            <person name="Iizumi T."/>
            <person name="Perez-Perez G.I."/>
            <person name="Goldstein E.J."/>
            <person name="Blaser M.J."/>
        </authorList>
    </citation>
    <scope>NUCLEOTIDE SEQUENCE [LARGE SCALE GENOMIC DNA]</scope>
    <source>
        <strain evidence="1 2">NYU-BL-A4</strain>
    </source>
</reference>
<sequence>MKALLYIVVKGNEQTVQHIQEILRSRIQSVSFSPYREQASLKDCIEMNATFSIEQDEVDALLQFLDNDWDGEKDDCTCYGFNTKPFDPSIYFMRFEYLH</sequence>
<gene>
    <name evidence="1" type="ORF">BO225_11320</name>
</gene>